<organism evidence="2 3">
    <name type="scientific">Theileria equi strain WA</name>
    <dbReference type="NCBI Taxonomy" id="1537102"/>
    <lineage>
        <taxon>Eukaryota</taxon>
        <taxon>Sar</taxon>
        <taxon>Alveolata</taxon>
        <taxon>Apicomplexa</taxon>
        <taxon>Aconoidasida</taxon>
        <taxon>Piroplasmida</taxon>
        <taxon>Theileriidae</taxon>
        <taxon>Theileria</taxon>
    </lineage>
</organism>
<dbReference type="AlphaFoldDB" id="L0AX75"/>
<dbReference type="OrthoDB" id="1926878at2759"/>
<dbReference type="InterPro" id="IPR027417">
    <property type="entry name" value="P-loop_NTPase"/>
</dbReference>
<dbReference type="Proteomes" id="UP000031512">
    <property type="component" value="Chromosome 1"/>
</dbReference>
<gene>
    <name evidence="2" type="ORF">BEWA_024750</name>
</gene>
<evidence type="ECO:0000259" key="1">
    <source>
        <dbReference type="Pfam" id="PF13191"/>
    </source>
</evidence>
<proteinExistence type="predicted"/>
<evidence type="ECO:0000313" key="3">
    <source>
        <dbReference type="Proteomes" id="UP000031512"/>
    </source>
</evidence>
<reference evidence="2 3" key="1">
    <citation type="journal article" date="2012" name="BMC Genomics">
        <title>Comparative genomic analysis and phylogenetic position of Theileria equi.</title>
        <authorList>
            <person name="Kappmeyer L.S."/>
            <person name="Thiagarajan M."/>
            <person name="Herndon D.R."/>
            <person name="Ramsay J.D."/>
            <person name="Caler E."/>
            <person name="Djikeng A."/>
            <person name="Gillespie J.J."/>
            <person name="Lau A.O."/>
            <person name="Roalson E.H."/>
            <person name="Silva J.C."/>
            <person name="Silva M.G."/>
            <person name="Suarez C.E."/>
            <person name="Ueti M.W."/>
            <person name="Nene V.M."/>
            <person name="Mealey R.H."/>
            <person name="Knowles D.P."/>
            <person name="Brayton K.A."/>
        </authorList>
    </citation>
    <scope>NUCLEOTIDE SEQUENCE [LARGE SCALE GENOMIC DNA]</scope>
    <source>
        <strain evidence="2 3">WA</strain>
    </source>
</reference>
<dbReference type="eggNOG" id="KOG1514">
    <property type="taxonomic scope" value="Eukaryota"/>
</dbReference>
<dbReference type="InterPro" id="IPR050311">
    <property type="entry name" value="ORC1/CDC6"/>
</dbReference>
<dbReference type="STRING" id="1537102.L0AX75"/>
<dbReference type="GO" id="GO:0003688">
    <property type="term" value="F:DNA replication origin binding"/>
    <property type="evidence" value="ECO:0007669"/>
    <property type="project" value="TreeGrafter"/>
</dbReference>
<dbReference type="GeneID" id="15803858"/>
<dbReference type="EMBL" id="CP001669">
    <property type="protein sequence ID" value="AFZ79626.1"/>
    <property type="molecule type" value="Genomic_DNA"/>
</dbReference>
<name>L0AX75_THEEQ</name>
<evidence type="ECO:0000313" key="2">
    <source>
        <dbReference type="EMBL" id="AFZ79626.1"/>
    </source>
</evidence>
<dbReference type="InterPro" id="IPR041664">
    <property type="entry name" value="AAA_16"/>
</dbReference>
<dbReference type="SUPFAM" id="SSF52540">
    <property type="entry name" value="P-loop containing nucleoside triphosphate hydrolases"/>
    <property type="match status" value="1"/>
</dbReference>
<keyword evidence="3" id="KW-1185">Reference proteome</keyword>
<dbReference type="GO" id="GO:0005634">
    <property type="term" value="C:nucleus"/>
    <property type="evidence" value="ECO:0007669"/>
    <property type="project" value="TreeGrafter"/>
</dbReference>
<feature type="domain" description="Orc1-like AAA ATPase" evidence="1">
    <location>
        <begin position="36"/>
        <end position="163"/>
    </location>
</feature>
<dbReference type="GO" id="GO:0006270">
    <property type="term" value="P:DNA replication initiation"/>
    <property type="evidence" value="ECO:0007669"/>
    <property type="project" value="TreeGrafter"/>
</dbReference>
<dbReference type="VEuPathDB" id="PiroplasmaDB:BEWA_024750"/>
<dbReference type="GO" id="GO:0033314">
    <property type="term" value="P:mitotic DNA replication checkpoint signaling"/>
    <property type="evidence" value="ECO:0007669"/>
    <property type="project" value="TreeGrafter"/>
</dbReference>
<dbReference type="PANTHER" id="PTHR10763:SF26">
    <property type="entry name" value="CELL DIVISION CONTROL PROTEIN 6 HOMOLOG"/>
    <property type="match status" value="1"/>
</dbReference>
<dbReference type="Pfam" id="PF13191">
    <property type="entry name" value="AAA_16"/>
    <property type="match status" value="1"/>
</dbReference>
<accession>L0AX75</accession>
<sequence>MDTMDVSDSSAVERHIKQQKLAIDLLNISNSVYLGCRDDELSQLNEFLNRPVEKQGKSMFVFGLSGTGKTTTVKHAVSEFTSDRKNIRSIYMTGSGYDSIKDFIIDLFDKLLGYPQKKTIKLLKLAQNGKSIEYSKMCLLLTSLFRTVKKVTILLIDEVDYLQHFTIFRGGKRNSNWLLQAIFKASSAKLSNVATIAISNNLELATKLITDNCIRLMFKPYTEQQMVSIVTDKLNTLEDKRSIVNKTALLILARRVANTSGDCRAYLDSFVRALTTSMSNLEKDSQPLTDYEASLSHTPSVDSSRVLVDDVETPNDLDATYSTPVRNINTIDVEKYKVDYNDIKSVTPTLSLNKKESVQQQLSNLPVLQMLLLLASCKAAVISDEDNVTSSDIKKTFLELGEILLMESGDIEAFCNSEFESSIDTFRQLSLFSKSEYFDYESIGFRTDPMQLAEIILQLNPAFGTLTLEDIRDPKLMLTKRYSSLANIFDLKKGKKTKKKLWWSKN</sequence>
<dbReference type="RefSeq" id="XP_004829292.1">
    <property type="nucleotide sequence ID" value="XM_004829235.1"/>
</dbReference>
<protein>
    <recommendedName>
        <fullName evidence="1">Orc1-like AAA ATPase domain-containing protein</fullName>
    </recommendedName>
</protein>
<dbReference type="KEGG" id="beq:BEWA_024750"/>
<dbReference type="PANTHER" id="PTHR10763">
    <property type="entry name" value="CELL DIVISION CONTROL PROTEIN 6-RELATED"/>
    <property type="match status" value="1"/>
</dbReference>
<dbReference type="Gene3D" id="3.40.50.300">
    <property type="entry name" value="P-loop containing nucleotide triphosphate hydrolases"/>
    <property type="match status" value="1"/>
</dbReference>